<organism evidence="3 9">
    <name type="scientific">Escherichia coli</name>
    <dbReference type="NCBI Taxonomy" id="562"/>
    <lineage>
        <taxon>Bacteria</taxon>
        <taxon>Pseudomonadati</taxon>
        <taxon>Pseudomonadota</taxon>
        <taxon>Gammaproteobacteria</taxon>
        <taxon>Enterobacterales</taxon>
        <taxon>Enterobacteriaceae</taxon>
        <taxon>Escherichia</taxon>
    </lineage>
</organism>
<evidence type="ECO:0000313" key="8">
    <source>
        <dbReference type="Proteomes" id="UP000441160"/>
    </source>
</evidence>
<evidence type="ECO:0000256" key="1">
    <source>
        <dbReference type="SAM" id="Coils"/>
    </source>
</evidence>
<evidence type="ECO:0000313" key="2">
    <source>
        <dbReference type="EMBL" id="AUK00276.1"/>
    </source>
</evidence>
<evidence type="ECO:0000313" key="4">
    <source>
        <dbReference type="EMBL" id="MWU33818.1"/>
    </source>
</evidence>
<evidence type="ECO:0000313" key="9">
    <source>
        <dbReference type="Proteomes" id="UP000533284"/>
    </source>
</evidence>
<reference evidence="2 6" key="1">
    <citation type="submission" date="2017-10" db="EMBL/GenBank/DDBJ databases">
        <title>mcr-1 positive E.coli isolates in China.</title>
        <authorList>
            <person name="Li B."/>
            <person name="Wang X."/>
        </authorList>
    </citation>
    <scope>NUCLEOTIDE SEQUENCE [LARGE SCALE GENOMIC DNA]</scope>
    <source>
        <strain evidence="2 6">14EC029</strain>
    </source>
</reference>
<dbReference type="EMBL" id="CP024141">
    <property type="protein sequence ID" value="AUK00276.1"/>
    <property type="molecule type" value="Genomic_DNA"/>
</dbReference>
<dbReference type="AlphaFoldDB" id="A0A2I6F2C3"/>
<dbReference type="EMBL" id="WTRX01000099">
    <property type="protein sequence ID" value="MWU33818.1"/>
    <property type="molecule type" value="Genomic_DNA"/>
</dbReference>
<dbReference type="Proteomes" id="UP000234238">
    <property type="component" value="Chromosome"/>
</dbReference>
<dbReference type="Proteomes" id="UP000533284">
    <property type="component" value="Unassembled WGS sequence"/>
</dbReference>
<reference evidence="4 8" key="4">
    <citation type="submission" date="2019-12" db="EMBL/GenBank/DDBJ databases">
        <title>Enteriobacteria Tanzani isolates_8377-8380.</title>
        <authorList>
            <person name="Subbiah M."/>
            <person name="Call D."/>
        </authorList>
    </citation>
    <scope>NUCLEOTIDE SEQUENCE [LARGE SCALE GENOMIC DNA]</scope>
    <source>
        <strain evidence="4 8">8378wB3</strain>
    </source>
</reference>
<accession>A0A2I6F2C3</accession>
<dbReference type="EMBL" id="AASDBN010000005">
    <property type="protein sequence ID" value="EFB1696744.1"/>
    <property type="molecule type" value="Genomic_DNA"/>
</dbReference>
<name>A0A2I6F2C3_ECOLX</name>
<sequence length="76" mass="9020">MKQDIADRLEILEGQRAEAKQLRKQARRAHRNYEAESLTAFINFTNRCIQECYREDAENWLDSLPEQTLHELNGDQ</sequence>
<evidence type="ECO:0000313" key="7">
    <source>
        <dbReference type="Proteomes" id="UP000254255"/>
    </source>
</evidence>
<reference evidence="3 9" key="3">
    <citation type="submission" date="2019-06" db="EMBL/GenBank/DDBJ databases">
        <authorList>
            <consortium name="GenomeTrakr network: Whole genome sequencing for foodborne pathogen traceback"/>
        </authorList>
    </citation>
    <scope>NUCLEOTIDE SEQUENCE [LARGE SCALE GENOMIC DNA]</scope>
    <source>
        <strain evidence="3 9">PSU-1847</strain>
    </source>
</reference>
<feature type="coiled-coil region" evidence="1">
    <location>
        <begin position="2"/>
        <end position="36"/>
    </location>
</feature>
<dbReference type="Proteomes" id="UP000441160">
    <property type="component" value="Unassembled WGS sequence"/>
</dbReference>
<evidence type="ECO:0000313" key="6">
    <source>
        <dbReference type="Proteomes" id="UP000234238"/>
    </source>
</evidence>
<dbReference type="GeneID" id="75204282"/>
<protein>
    <submittedName>
        <fullName evidence="3">Uncharacterized protein</fullName>
    </submittedName>
</protein>
<reference evidence="5 7" key="2">
    <citation type="submission" date="2018-06" db="EMBL/GenBank/DDBJ databases">
        <authorList>
            <consortium name="Pathogen Informatics"/>
            <person name="Doyle S."/>
        </authorList>
    </citation>
    <scope>NUCLEOTIDE SEQUENCE [LARGE SCALE GENOMIC DNA]</scope>
    <source>
        <strain evidence="5 7">NCTC13148</strain>
    </source>
</reference>
<evidence type="ECO:0000313" key="5">
    <source>
        <dbReference type="EMBL" id="STL76684.1"/>
    </source>
</evidence>
<dbReference type="EMBL" id="UGET01000004">
    <property type="protein sequence ID" value="STL76684.1"/>
    <property type="molecule type" value="Genomic_DNA"/>
</dbReference>
<dbReference type="RefSeq" id="WP_000806590.1">
    <property type="nucleotide sequence ID" value="NZ_AP021891.1"/>
</dbReference>
<proteinExistence type="predicted"/>
<keyword evidence="1" id="KW-0175">Coiled coil</keyword>
<gene>
    <name evidence="2" type="ORF">CR538_07470</name>
    <name evidence="3" type="ORF">FJQ40_04820</name>
    <name evidence="4" type="ORF">GP944_24525</name>
    <name evidence="5" type="ORF">NCTC13148_02226</name>
</gene>
<evidence type="ECO:0000313" key="3">
    <source>
        <dbReference type="EMBL" id="EFB1696744.1"/>
    </source>
</evidence>
<dbReference type="Proteomes" id="UP000254255">
    <property type="component" value="Unassembled WGS sequence"/>
</dbReference>